<name>A0A2V4VBN3_PAEBA</name>
<dbReference type="NCBIfam" id="NF038110">
    <property type="entry name" value="Lys_methyl_FliB"/>
    <property type="match status" value="1"/>
</dbReference>
<accession>A0A2V4VBN3</accession>
<reference evidence="1 3" key="1">
    <citation type="submission" date="2018-06" db="EMBL/GenBank/DDBJ databases">
        <title>Genomic Encyclopedia of Type Strains, Phase III (KMG-III): the genomes of soil and plant-associated and newly described type strains.</title>
        <authorList>
            <person name="Whitman W."/>
        </authorList>
    </citation>
    <scope>NUCLEOTIDE SEQUENCE [LARGE SCALE GENOMIC DNA]</scope>
    <source>
        <strain evidence="1 3">CECT 7022</strain>
    </source>
</reference>
<dbReference type="EMBL" id="QJSW01000003">
    <property type="protein sequence ID" value="PYE50643.1"/>
    <property type="molecule type" value="Genomic_DNA"/>
</dbReference>
<proteinExistence type="predicted"/>
<evidence type="ECO:0000313" key="1">
    <source>
        <dbReference type="EMBL" id="PYE50643.1"/>
    </source>
</evidence>
<gene>
    <name evidence="1" type="ORF">DFQ00_10360</name>
    <name evidence="2" type="ORF">HUB98_14165</name>
</gene>
<dbReference type="Proteomes" id="UP000247790">
    <property type="component" value="Unassembled WGS sequence"/>
</dbReference>
<reference evidence="2 4" key="2">
    <citation type="submission" date="2020-06" db="EMBL/GenBank/DDBJ databases">
        <title>Complete genome of Paenibacillus barcinonensis KACC11450.</title>
        <authorList>
            <person name="Kim M."/>
            <person name="Park Y.-J."/>
            <person name="Shin J.-H."/>
        </authorList>
    </citation>
    <scope>NUCLEOTIDE SEQUENCE [LARGE SCALE GENOMIC DNA]</scope>
    <source>
        <strain evidence="2 4">KACC11450</strain>
    </source>
</reference>
<keyword evidence="4" id="KW-1185">Reference proteome</keyword>
<dbReference type="OrthoDB" id="86584at2"/>
<dbReference type="AlphaFoldDB" id="A0A2V4VBN3"/>
<evidence type="ECO:0000313" key="4">
    <source>
        <dbReference type="Proteomes" id="UP000509327"/>
    </source>
</evidence>
<evidence type="ECO:0000313" key="3">
    <source>
        <dbReference type="Proteomes" id="UP000247790"/>
    </source>
</evidence>
<dbReference type="EMBL" id="CP054614">
    <property type="protein sequence ID" value="QKS57335.1"/>
    <property type="molecule type" value="Genomic_DNA"/>
</dbReference>
<dbReference type="GO" id="GO:0008168">
    <property type="term" value="F:methyltransferase activity"/>
    <property type="evidence" value="ECO:0007669"/>
    <property type="project" value="UniProtKB-KW"/>
</dbReference>
<keyword evidence="1" id="KW-0808">Transferase</keyword>
<organism evidence="1 3">
    <name type="scientific">Paenibacillus barcinonensis</name>
    <dbReference type="NCBI Taxonomy" id="198119"/>
    <lineage>
        <taxon>Bacteria</taxon>
        <taxon>Bacillati</taxon>
        <taxon>Bacillota</taxon>
        <taxon>Bacilli</taxon>
        <taxon>Bacillales</taxon>
        <taxon>Paenibacillaceae</taxon>
        <taxon>Paenibacillus</taxon>
    </lineage>
</organism>
<protein>
    <submittedName>
        <fullName evidence="1">Lysine-N-methylase</fullName>
    </submittedName>
</protein>
<keyword evidence="1" id="KW-0489">Methyltransferase</keyword>
<evidence type="ECO:0000313" key="2">
    <source>
        <dbReference type="EMBL" id="QKS57335.1"/>
    </source>
</evidence>
<dbReference type="RefSeq" id="WP_110895544.1">
    <property type="nucleotide sequence ID" value="NZ_CP054614.1"/>
</dbReference>
<sequence>MTVKNRTILVPEYMQDFACIGSACEDSCCIGWRVDIDQQTYKKYAKSRNIELKPLFDKNVSRHRSEPTVHRYAKINMDEQGRCGFLSEENLCKIQLGLGEDYLSNVCSSYPRSINSIDGVLEKSTTLSCPEAARLTLLKPEGIQFNEVEEALDNKVWVNKQIITDNPNGKNKLIPYFWNLRIFTIQVLQNRTYTLAERLIVLGLFYQKIQSQVNEENYDAIEDTITLYSSMLEDPDTKNSLMDIPVNNIVQLKLSKELMDYRFGHGIKNGRYMECVIETLNGIMYTEDTSEEEIAERYTAASEEFFAPFMKEHEYILENYLVNYVFKNLFPFGRSQVFDDYVMMVVHFSMIKLHLIGMSGFHKGLTTELVVKLVQSFAKTVEHNSNYLNNVLDLLESNNFKSMAYMSIMIKN</sequence>
<dbReference type="GO" id="GO:0032259">
    <property type="term" value="P:methylation"/>
    <property type="evidence" value="ECO:0007669"/>
    <property type="project" value="UniProtKB-KW"/>
</dbReference>
<dbReference type="Proteomes" id="UP000509327">
    <property type="component" value="Chromosome"/>
</dbReference>